<dbReference type="Proteomes" id="UP001221411">
    <property type="component" value="Unassembled WGS sequence"/>
</dbReference>
<dbReference type="EMBL" id="JAQNDO010000001">
    <property type="protein sequence ID" value="MDC0742607.1"/>
    <property type="molecule type" value="Genomic_DNA"/>
</dbReference>
<evidence type="ECO:0000313" key="1">
    <source>
        <dbReference type="EMBL" id="MDC0742607.1"/>
    </source>
</evidence>
<protein>
    <submittedName>
        <fullName evidence="1">Uncharacterized protein</fullName>
    </submittedName>
</protein>
<proteinExistence type="predicted"/>
<reference evidence="1 2" key="1">
    <citation type="submission" date="2022-11" db="EMBL/GenBank/DDBJ databases">
        <title>Minimal conservation of predation-associated metabolite biosynthetic gene clusters underscores biosynthetic potential of Myxococcota including descriptions for ten novel species: Archangium lansinium sp. nov., Myxococcus landrumus sp. nov., Nannocystis bai.</title>
        <authorList>
            <person name="Ahearne A."/>
            <person name="Stevens C."/>
            <person name="Dowd S."/>
        </authorList>
    </citation>
    <scope>NUCLEOTIDE SEQUENCE [LARGE SCALE GENOMIC DNA]</scope>
    <source>
        <strain evidence="1 2">RJM3</strain>
    </source>
</reference>
<keyword evidence="2" id="KW-1185">Reference proteome</keyword>
<organism evidence="1 2">
    <name type="scientific">Polyangium mundeleinium</name>
    <dbReference type="NCBI Taxonomy" id="2995306"/>
    <lineage>
        <taxon>Bacteria</taxon>
        <taxon>Pseudomonadati</taxon>
        <taxon>Myxococcota</taxon>
        <taxon>Polyangia</taxon>
        <taxon>Polyangiales</taxon>
        <taxon>Polyangiaceae</taxon>
        <taxon>Polyangium</taxon>
    </lineage>
</organism>
<comment type="caution">
    <text evidence="1">The sequence shown here is derived from an EMBL/GenBank/DDBJ whole genome shotgun (WGS) entry which is preliminary data.</text>
</comment>
<evidence type="ECO:0000313" key="2">
    <source>
        <dbReference type="Proteomes" id="UP001221411"/>
    </source>
</evidence>
<dbReference type="RefSeq" id="WP_271917987.1">
    <property type="nucleotide sequence ID" value="NZ_JAQNDO010000001.1"/>
</dbReference>
<gene>
    <name evidence="1" type="ORF">POL67_14725</name>
</gene>
<accession>A0ABT5EL91</accession>
<sequence>MTDGTGLQADIMSLVDDVVKNTHRDVLPILIEYDYTVSFRWEASEYARFTGIPDVHSYVIVMQWRHPAKKEIGEIGFMVAGGSPGSPRVLYGFTRTDVTTAAHWIVLRSVIDGSRPFDAETVRDTINKALSFMGAGQRPPTTPQGNR</sequence>
<name>A0ABT5EL91_9BACT</name>